<evidence type="ECO:0000313" key="11">
    <source>
        <dbReference type="EMBL" id="CEK94886.1"/>
    </source>
</evidence>
<keyword evidence="8 10" id="KW-0472">Membrane</keyword>
<dbReference type="EMBL" id="HACG01048022">
    <property type="protein sequence ID" value="CEK94887.1"/>
    <property type="molecule type" value="Transcribed_RNA"/>
</dbReference>
<dbReference type="GO" id="GO:0015232">
    <property type="term" value="F:heme transmembrane transporter activity"/>
    <property type="evidence" value="ECO:0007669"/>
    <property type="project" value="InterPro"/>
</dbReference>
<gene>
    <name evidence="12" type="primary">ORF204276</name>
    <name evidence="11" type="synonym">ORF204264</name>
</gene>
<dbReference type="GO" id="GO:0005886">
    <property type="term" value="C:plasma membrane"/>
    <property type="evidence" value="ECO:0007669"/>
    <property type="project" value="TreeGrafter"/>
</dbReference>
<proteinExistence type="inferred from homology"/>
<name>A0A0B7BPT1_9EUPU</name>
<dbReference type="EMBL" id="HACG01048021">
    <property type="protein sequence ID" value="CEK94886.1"/>
    <property type="molecule type" value="Transcribed_RNA"/>
</dbReference>
<comment type="similarity">
    <text evidence="3">Belongs to the HRG family.</text>
</comment>
<organism evidence="12">
    <name type="scientific">Arion vulgaris</name>
    <dbReference type="NCBI Taxonomy" id="1028688"/>
    <lineage>
        <taxon>Eukaryota</taxon>
        <taxon>Metazoa</taxon>
        <taxon>Spiralia</taxon>
        <taxon>Lophotrochozoa</taxon>
        <taxon>Mollusca</taxon>
        <taxon>Gastropoda</taxon>
        <taxon>Heterobranchia</taxon>
        <taxon>Euthyneura</taxon>
        <taxon>Panpulmonata</taxon>
        <taxon>Eupulmonata</taxon>
        <taxon>Stylommatophora</taxon>
        <taxon>Helicina</taxon>
        <taxon>Arionoidea</taxon>
        <taxon>Arionidae</taxon>
        <taxon>Arion</taxon>
    </lineage>
</organism>
<dbReference type="GO" id="GO:0005765">
    <property type="term" value="C:lysosomal membrane"/>
    <property type="evidence" value="ECO:0007669"/>
    <property type="project" value="UniProtKB-SubCell"/>
</dbReference>
<evidence type="ECO:0000256" key="5">
    <source>
        <dbReference type="ARBA" id="ARBA00022692"/>
    </source>
</evidence>
<feature type="transmembrane region" description="Helical" evidence="10">
    <location>
        <begin position="116"/>
        <end position="138"/>
    </location>
</feature>
<dbReference type="GO" id="GO:0010008">
    <property type="term" value="C:endosome membrane"/>
    <property type="evidence" value="ECO:0007669"/>
    <property type="project" value="UniProtKB-SubCell"/>
</dbReference>
<keyword evidence="6" id="KW-0967">Endosome</keyword>
<evidence type="ECO:0000256" key="2">
    <source>
        <dbReference type="ARBA" id="ARBA00004337"/>
    </source>
</evidence>
<dbReference type="InterPro" id="IPR026218">
    <property type="entry name" value="HRG"/>
</dbReference>
<feature type="non-terminal residue" evidence="12">
    <location>
        <position position="1"/>
    </location>
</feature>
<keyword evidence="4" id="KW-0813">Transport</keyword>
<keyword evidence="7 10" id="KW-1133">Transmembrane helix</keyword>
<evidence type="ECO:0000256" key="3">
    <source>
        <dbReference type="ARBA" id="ARBA00006203"/>
    </source>
</evidence>
<dbReference type="AlphaFoldDB" id="A0A0B7BPT1"/>
<feature type="transmembrane region" description="Helical" evidence="10">
    <location>
        <begin position="47"/>
        <end position="68"/>
    </location>
</feature>
<reference evidence="12" key="1">
    <citation type="submission" date="2014-12" db="EMBL/GenBank/DDBJ databases">
        <title>Insight into the proteome of Arion vulgaris.</title>
        <authorList>
            <person name="Aradska J."/>
            <person name="Bulat T."/>
            <person name="Smidak R."/>
            <person name="Sarate P."/>
            <person name="Gangsoo J."/>
            <person name="Sialana F."/>
            <person name="Bilban M."/>
            <person name="Lubec G."/>
        </authorList>
    </citation>
    <scope>NUCLEOTIDE SEQUENCE</scope>
    <source>
        <tissue evidence="12">Skin</tissue>
    </source>
</reference>
<dbReference type="GO" id="GO:0020037">
    <property type="term" value="F:heme binding"/>
    <property type="evidence" value="ECO:0007669"/>
    <property type="project" value="TreeGrafter"/>
</dbReference>
<evidence type="ECO:0000256" key="6">
    <source>
        <dbReference type="ARBA" id="ARBA00022753"/>
    </source>
</evidence>
<accession>A0A0B7BPT1</accession>
<evidence type="ECO:0000256" key="4">
    <source>
        <dbReference type="ARBA" id="ARBA00022448"/>
    </source>
</evidence>
<protein>
    <recommendedName>
        <fullName evidence="13">Heme transporter hrg1-A</fullName>
    </recommendedName>
</protein>
<keyword evidence="9" id="KW-0458">Lysosome</keyword>
<evidence type="ECO:0000256" key="8">
    <source>
        <dbReference type="ARBA" id="ARBA00023136"/>
    </source>
</evidence>
<evidence type="ECO:0000256" key="9">
    <source>
        <dbReference type="ARBA" id="ARBA00023228"/>
    </source>
</evidence>
<comment type="subcellular location">
    <subcellularLocation>
        <location evidence="2">Endosome membrane</location>
        <topology evidence="2">Multi-pass membrane protein</topology>
    </subcellularLocation>
    <subcellularLocation>
        <location evidence="1">Lysosome membrane</location>
        <topology evidence="1">Multi-pass membrane protein</topology>
    </subcellularLocation>
</comment>
<dbReference type="PANTHER" id="PTHR31525">
    <property type="entry name" value="HEME TRANSPORTER HRG1"/>
    <property type="match status" value="1"/>
</dbReference>
<evidence type="ECO:0000313" key="12">
    <source>
        <dbReference type="EMBL" id="CEK94887.1"/>
    </source>
</evidence>
<dbReference type="PANTHER" id="PTHR31525:SF1">
    <property type="entry name" value="HEME TRANSPORTER HRG1"/>
    <property type="match status" value="1"/>
</dbReference>
<keyword evidence="5 10" id="KW-0812">Transmembrane</keyword>
<evidence type="ECO:0000256" key="10">
    <source>
        <dbReference type="SAM" id="Phobius"/>
    </source>
</evidence>
<evidence type="ECO:0000256" key="7">
    <source>
        <dbReference type="ARBA" id="ARBA00022989"/>
    </source>
</evidence>
<evidence type="ECO:0008006" key="13">
    <source>
        <dbReference type="Google" id="ProtNLM"/>
    </source>
</evidence>
<feature type="transmembrane region" description="Helical" evidence="10">
    <location>
        <begin position="80"/>
        <end position="104"/>
    </location>
</feature>
<evidence type="ECO:0000256" key="1">
    <source>
        <dbReference type="ARBA" id="ARBA00004155"/>
    </source>
</evidence>
<dbReference type="PRINTS" id="PR02095">
    <property type="entry name" value="TRNSPORTRHRG"/>
</dbReference>
<sequence length="171" mass="19246">HKMEVKVVRVSSFSIKVRLILSSIGIFVGLSVCLVFCFHYENYNAGLWGLVSGLAATLALGVTIAYVKHVWDSNPSRLKMFMLSGCFIQLAGVCGFVAYLVLAISQKQGLIIYGPGYYLATVWCFMTWKWGFAVLIYSRSFLRSYQNRDHLIQGEEAYNTKPTYDSVIDRG</sequence>
<dbReference type="Pfam" id="PF16954">
    <property type="entry name" value="HRG"/>
    <property type="match status" value="1"/>
</dbReference>
<feature type="transmembrane region" description="Helical" evidence="10">
    <location>
        <begin position="20"/>
        <end position="41"/>
    </location>
</feature>